<organism evidence="1 2">
    <name type="scientific">Persea americana</name>
    <name type="common">Avocado</name>
    <dbReference type="NCBI Taxonomy" id="3435"/>
    <lineage>
        <taxon>Eukaryota</taxon>
        <taxon>Viridiplantae</taxon>
        <taxon>Streptophyta</taxon>
        <taxon>Embryophyta</taxon>
        <taxon>Tracheophyta</taxon>
        <taxon>Spermatophyta</taxon>
        <taxon>Magnoliopsida</taxon>
        <taxon>Magnoliidae</taxon>
        <taxon>Laurales</taxon>
        <taxon>Lauraceae</taxon>
        <taxon>Persea</taxon>
    </lineage>
</organism>
<accession>A0ACC2KL10</accession>
<evidence type="ECO:0000313" key="2">
    <source>
        <dbReference type="Proteomes" id="UP001234297"/>
    </source>
</evidence>
<dbReference type="Proteomes" id="UP001234297">
    <property type="component" value="Chromosome 10"/>
</dbReference>
<gene>
    <name evidence="1" type="ORF">MRB53_030339</name>
</gene>
<comment type="caution">
    <text evidence="1">The sequence shown here is derived from an EMBL/GenBank/DDBJ whole genome shotgun (WGS) entry which is preliminary data.</text>
</comment>
<keyword evidence="2" id="KW-1185">Reference proteome</keyword>
<dbReference type="EMBL" id="CM056818">
    <property type="protein sequence ID" value="KAJ8621810.1"/>
    <property type="molecule type" value="Genomic_DNA"/>
</dbReference>
<proteinExistence type="predicted"/>
<sequence length="157" mass="18005">MAEVEAETEDEEYAKEAIYDEDNDAYEKIKESNAKYQQDANEHRREQLFDEGDYVMVYLLPYRFLVGTYGKLKARKIGPCHIRKKINDNVYEVDLPSGWNISLVFNVRDLYKYHSSESNVFQPGEDDVNLNLFVAASQSSLSSPGSSTNGQLLKSKM</sequence>
<protein>
    <submittedName>
        <fullName evidence="1">Uncharacterized protein</fullName>
    </submittedName>
</protein>
<name>A0ACC2KL10_PERAE</name>
<reference evidence="1 2" key="1">
    <citation type="journal article" date="2022" name="Hortic Res">
        <title>A haplotype resolved chromosomal level avocado genome allows analysis of novel avocado genes.</title>
        <authorList>
            <person name="Nath O."/>
            <person name="Fletcher S.J."/>
            <person name="Hayward A."/>
            <person name="Shaw L.M."/>
            <person name="Masouleh A.K."/>
            <person name="Furtado A."/>
            <person name="Henry R.J."/>
            <person name="Mitter N."/>
        </authorList>
    </citation>
    <scope>NUCLEOTIDE SEQUENCE [LARGE SCALE GENOMIC DNA]</scope>
    <source>
        <strain evidence="2">cv. Hass</strain>
    </source>
</reference>
<evidence type="ECO:0000313" key="1">
    <source>
        <dbReference type="EMBL" id="KAJ8621810.1"/>
    </source>
</evidence>